<keyword evidence="3 5" id="KW-1015">Disulfide bond</keyword>
<organism evidence="9 10">
    <name type="scientific">Strongylocentrotus purpuratus</name>
    <name type="common">Purple sea urchin</name>
    <dbReference type="NCBI Taxonomy" id="7668"/>
    <lineage>
        <taxon>Eukaryota</taxon>
        <taxon>Metazoa</taxon>
        <taxon>Echinodermata</taxon>
        <taxon>Eleutherozoa</taxon>
        <taxon>Echinozoa</taxon>
        <taxon>Echinoidea</taxon>
        <taxon>Euechinoidea</taxon>
        <taxon>Echinacea</taxon>
        <taxon>Camarodonta</taxon>
        <taxon>Echinidea</taxon>
        <taxon>Strongylocentrotidae</taxon>
        <taxon>Strongylocentrotus</taxon>
    </lineage>
</organism>
<evidence type="ECO:0000256" key="4">
    <source>
        <dbReference type="ARBA" id="ARBA00023180"/>
    </source>
</evidence>
<dbReference type="OrthoDB" id="536948at2759"/>
<feature type="disulfide bond" evidence="5">
    <location>
        <begin position="327"/>
        <end position="337"/>
    </location>
</feature>
<keyword evidence="6" id="KW-1133">Transmembrane helix</keyword>
<comment type="caution">
    <text evidence="5">Lacks conserved residue(s) required for the propagation of feature annotation.</text>
</comment>
<proteinExistence type="predicted"/>
<dbReference type="Pfam" id="PF00530">
    <property type="entry name" value="SRCR"/>
    <property type="match status" value="4"/>
</dbReference>
<dbReference type="InParanoid" id="A0A7M7SUV9"/>
<evidence type="ECO:0000313" key="9">
    <source>
        <dbReference type="EnsemblMetazoa" id="XP_030832919"/>
    </source>
</evidence>
<evidence type="ECO:0000256" key="3">
    <source>
        <dbReference type="ARBA" id="ARBA00023157"/>
    </source>
</evidence>
<evidence type="ECO:0000256" key="1">
    <source>
        <dbReference type="ARBA" id="ARBA00022729"/>
    </source>
</evidence>
<dbReference type="FunFam" id="3.10.250.10:FF:000006">
    <property type="entry name" value="neurotrypsin isoform X2"/>
    <property type="match status" value="4"/>
</dbReference>
<feature type="chain" id="PRO_5029512741" description="SRCR domain-containing protein" evidence="7">
    <location>
        <begin position="32"/>
        <end position="578"/>
    </location>
</feature>
<feature type="domain" description="SRCR" evidence="8">
    <location>
        <begin position="365"/>
        <end position="466"/>
    </location>
</feature>
<feature type="domain" description="SRCR" evidence="8">
    <location>
        <begin position="254"/>
        <end position="358"/>
    </location>
</feature>
<dbReference type="AlphaFoldDB" id="A0A7M7SUV9"/>
<evidence type="ECO:0000256" key="7">
    <source>
        <dbReference type="SAM" id="SignalP"/>
    </source>
</evidence>
<feature type="domain" description="SRCR" evidence="8">
    <location>
        <begin position="35"/>
        <end position="136"/>
    </location>
</feature>
<keyword evidence="10" id="KW-1185">Reference proteome</keyword>
<dbReference type="GO" id="GO:0016020">
    <property type="term" value="C:membrane"/>
    <property type="evidence" value="ECO:0007669"/>
    <property type="project" value="InterPro"/>
</dbReference>
<feature type="disulfide bond" evidence="5">
    <location>
        <begin position="105"/>
        <end position="115"/>
    </location>
</feature>
<feature type="domain" description="SRCR" evidence="8">
    <location>
        <begin position="143"/>
        <end position="247"/>
    </location>
</feature>
<keyword evidence="4" id="KW-0325">Glycoprotein</keyword>
<sequence length="578" mass="62170">MASPALGKLVWSGKLWMSCFFVLFFPNFIRCEGEVRLVDGPTANQGRVEIYHDGQWGTVCDDLWDDLDARVVCRQLGYSGNVGEARSGGTYGEGSDPVYLYYVACSGYESRLTDCGITSWGTYYCGHDEDAGVYCGDEIDGDIRLVDANGGLSSDEGRVEIFHDYQWGTVCDDSWDDIDASVVCRQLGYSGNVGVARSGGTYGQGSDPIYLDDVGCSGYESRLRYCSNPGWGNHDCGHYEDAGVFCGDEIDGDIRLVDANDGFSSYKGRVEIFHDFQWGTVCDDSWDDLDARVVCRQLGYSGNIGVARSGGTYGQGSDPIYLDDVGCLGHESRLTDCSNRGWGNTNCGHSEDAGISCGDDIEGEIRLVDGYSSDEGRVEIFHEGQWGTVCDDSWDDLDASVVCRQLGYSGNGGVARSGGIYGQGSDPIYLDNVGCAGSESRLIDCSKSEWGDHNCIHSEDAGVQCEDSPTQTPTQPAVKTSSRVVSVMASVGVCLSVLTMLSFIAVCWTCSTSKTAVTPRPSEPAIPLNTLSTHPAGTNIQTATASNGNSGVACQQTMRIYPHDANLNCMPLPNQPTH</sequence>
<keyword evidence="6" id="KW-0812">Transmembrane</keyword>
<evidence type="ECO:0000256" key="5">
    <source>
        <dbReference type="PROSITE-ProRule" id="PRU00196"/>
    </source>
</evidence>
<protein>
    <recommendedName>
        <fullName evidence="8">SRCR domain-containing protein</fullName>
    </recommendedName>
</protein>
<dbReference type="PROSITE" id="PS50287">
    <property type="entry name" value="SRCR_2"/>
    <property type="match status" value="4"/>
</dbReference>
<dbReference type="SMART" id="SM00202">
    <property type="entry name" value="SR"/>
    <property type="match status" value="4"/>
</dbReference>
<dbReference type="PANTHER" id="PTHR48071:SF28">
    <property type="entry name" value="SRCR DOMAIN-CONTAINING PROTEIN"/>
    <property type="match status" value="1"/>
</dbReference>
<dbReference type="Gene3D" id="3.10.250.10">
    <property type="entry name" value="SRCR-like domain"/>
    <property type="match status" value="4"/>
</dbReference>
<dbReference type="PANTHER" id="PTHR48071">
    <property type="entry name" value="SRCR DOMAIN-CONTAINING PROTEIN"/>
    <property type="match status" value="1"/>
</dbReference>
<feature type="disulfide bond" evidence="5">
    <location>
        <begin position="435"/>
        <end position="445"/>
    </location>
</feature>
<dbReference type="FunCoup" id="A0A7M7SUV9">
    <property type="interactions" value="10"/>
</dbReference>
<feature type="disulfide bond" evidence="5">
    <location>
        <begin position="216"/>
        <end position="226"/>
    </location>
</feature>
<reference evidence="9" key="2">
    <citation type="submission" date="2021-01" db="UniProtKB">
        <authorList>
            <consortium name="EnsemblMetazoa"/>
        </authorList>
    </citation>
    <scope>IDENTIFICATION</scope>
</reference>
<keyword evidence="6" id="KW-0472">Membrane</keyword>
<dbReference type="OMA" id="DWATHNC"/>
<dbReference type="InterPro" id="IPR001190">
    <property type="entry name" value="SRCR"/>
</dbReference>
<keyword evidence="1 7" id="KW-0732">Signal</keyword>
<dbReference type="PRINTS" id="PR00258">
    <property type="entry name" value="SPERACTRCPTR"/>
</dbReference>
<dbReference type="KEGG" id="spu:577634"/>
<evidence type="ECO:0000256" key="6">
    <source>
        <dbReference type="SAM" id="Phobius"/>
    </source>
</evidence>
<evidence type="ECO:0000259" key="8">
    <source>
        <dbReference type="PROSITE" id="PS50287"/>
    </source>
</evidence>
<keyword evidence="2" id="KW-0677">Repeat</keyword>
<dbReference type="EnsemblMetazoa" id="XM_030977059">
    <property type="protein sequence ID" value="XP_030832919"/>
    <property type="gene ID" value="LOC577634"/>
</dbReference>
<feature type="signal peptide" evidence="7">
    <location>
        <begin position="1"/>
        <end position="31"/>
    </location>
</feature>
<dbReference type="RefSeq" id="XP_030832919.1">
    <property type="nucleotide sequence ID" value="XM_030977059.1"/>
</dbReference>
<feature type="transmembrane region" description="Helical" evidence="6">
    <location>
        <begin position="484"/>
        <end position="510"/>
    </location>
</feature>
<reference evidence="10" key="1">
    <citation type="submission" date="2015-02" db="EMBL/GenBank/DDBJ databases">
        <title>Genome sequencing for Strongylocentrotus purpuratus.</title>
        <authorList>
            <person name="Murali S."/>
            <person name="Liu Y."/>
            <person name="Vee V."/>
            <person name="English A."/>
            <person name="Wang M."/>
            <person name="Skinner E."/>
            <person name="Han Y."/>
            <person name="Muzny D.M."/>
            <person name="Worley K.C."/>
            <person name="Gibbs R.A."/>
        </authorList>
    </citation>
    <scope>NUCLEOTIDE SEQUENCE</scope>
</reference>
<evidence type="ECO:0000313" key="10">
    <source>
        <dbReference type="Proteomes" id="UP000007110"/>
    </source>
</evidence>
<name>A0A7M7SUV9_STRPU</name>
<dbReference type="Proteomes" id="UP000007110">
    <property type="component" value="Unassembled WGS sequence"/>
</dbReference>
<dbReference type="PROSITE" id="PS00420">
    <property type="entry name" value="SRCR_1"/>
    <property type="match status" value="3"/>
</dbReference>
<dbReference type="SUPFAM" id="SSF56487">
    <property type="entry name" value="SRCR-like"/>
    <property type="match status" value="4"/>
</dbReference>
<accession>A0A7M7SUV9</accession>
<evidence type="ECO:0000256" key="2">
    <source>
        <dbReference type="ARBA" id="ARBA00022737"/>
    </source>
</evidence>
<dbReference type="InterPro" id="IPR036772">
    <property type="entry name" value="SRCR-like_dom_sf"/>
</dbReference>
<dbReference type="GeneID" id="577634"/>